<feature type="domain" description="Glycosyltransferase subfamily 4-like N-terminal" evidence="3">
    <location>
        <begin position="48"/>
        <end position="169"/>
    </location>
</feature>
<evidence type="ECO:0000256" key="1">
    <source>
        <dbReference type="ARBA" id="ARBA00022676"/>
    </source>
</evidence>
<dbReference type="Pfam" id="PF13579">
    <property type="entry name" value="Glyco_trans_4_4"/>
    <property type="match status" value="1"/>
</dbReference>
<dbReference type="PANTHER" id="PTHR12526">
    <property type="entry name" value="GLYCOSYLTRANSFERASE"/>
    <property type="match status" value="1"/>
</dbReference>
<protein>
    <submittedName>
        <fullName evidence="4">Glycosyltransferase involved in cell wall bisynthesis</fullName>
    </submittedName>
</protein>
<evidence type="ECO:0000259" key="3">
    <source>
        <dbReference type="Pfam" id="PF13579"/>
    </source>
</evidence>
<dbReference type="Gene3D" id="3.40.50.2000">
    <property type="entry name" value="Glycogen Phosphorylase B"/>
    <property type="match status" value="2"/>
</dbReference>
<name>A0A1C5JS70_9ACTN</name>
<dbReference type="PANTHER" id="PTHR12526:SF638">
    <property type="entry name" value="SPORE COAT PROTEIN SA"/>
    <property type="match status" value="1"/>
</dbReference>
<dbReference type="GO" id="GO:0016757">
    <property type="term" value="F:glycosyltransferase activity"/>
    <property type="evidence" value="ECO:0007669"/>
    <property type="project" value="UniProtKB-KW"/>
</dbReference>
<proteinExistence type="predicted"/>
<keyword evidence="5" id="KW-1185">Reference proteome</keyword>
<reference evidence="5" key="1">
    <citation type="submission" date="2016-06" db="EMBL/GenBank/DDBJ databases">
        <authorList>
            <person name="Varghese N."/>
            <person name="Submissions Spin"/>
        </authorList>
    </citation>
    <scope>NUCLEOTIDE SEQUENCE [LARGE SCALE GENOMIC DNA]</scope>
    <source>
        <strain evidence="5">DSM 45161</strain>
    </source>
</reference>
<evidence type="ECO:0000256" key="2">
    <source>
        <dbReference type="ARBA" id="ARBA00022679"/>
    </source>
</evidence>
<gene>
    <name evidence="4" type="ORF">GA0070614_5091</name>
</gene>
<accession>A0A1C5JS70</accession>
<dbReference type="InterPro" id="IPR028098">
    <property type="entry name" value="Glyco_trans_4-like_N"/>
</dbReference>
<sequence>MVDNATVAFVAGIGMTLQNIVAPVARALSAYPVRRIAVVGRGSVVPDLYRDFDEVYEIAPFRRAGAASMAAAFAGLRRIVRRERVDLLHLHSPFGIALGRAVATVTGTPHVAVVSGTLFGSPTWAGRLFSTIEAASARLTPAYITLNPEDRETYRRLAPRSRINTAPCGAAGIDPERFAVTRSLSAASDRPPRLLLMGRLTTDKNLDLAVAAWRLARRVLPNIELRIVGSTAPGEPAWAPPVESGLTVEAWTRQPAAEFAAADVVLSASSREGFPMVLVEALTVGTPVVAVSNRGTRALAQQVEEGLTLVPPDAESMAEALLARLDGPPVRVARSVLDSWSLASVSAFHVEQILGNLAKAPTTELLGQYAYKAR</sequence>
<keyword evidence="2 4" id="KW-0808">Transferase</keyword>
<evidence type="ECO:0000313" key="5">
    <source>
        <dbReference type="Proteomes" id="UP000198215"/>
    </source>
</evidence>
<dbReference type="SUPFAM" id="SSF53756">
    <property type="entry name" value="UDP-Glycosyltransferase/glycogen phosphorylase"/>
    <property type="match status" value="1"/>
</dbReference>
<evidence type="ECO:0000313" key="4">
    <source>
        <dbReference type="EMBL" id="SCG72866.1"/>
    </source>
</evidence>
<dbReference type="RefSeq" id="WP_172892503.1">
    <property type="nucleotide sequence ID" value="NZ_LT607753.1"/>
</dbReference>
<dbReference type="AlphaFoldDB" id="A0A1C5JS70"/>
<dbReference type="Proteomes" id="UP000198215">
    <property type="component" value="Chromosome I"/>
</dbReference>
<organism evidence="4 5">
    <name type="scientific">Micromonospora coxensis</name>
    <dbReference type="NCBI Taxonomy" id="356852"/>
    <lineage>
        <taxon>Bacteria</taxon>
        <taxon>Bacillati</taxon>
        <taxon>Actinomycetota</taxon>
        <taxon>Actinomycetes</taxon>
        <taxon>Micromonosporales</taxon>
        <taxon>Micromonosporaceae</taxon>
        <taxon>Micromonospora</taxon>
    </lineage>
</organism>
<keyword evidence="1" id="KW-0328">Glycosyltransferase</keyword>
<dbReference type="EMBL" id="LT607753">
    <property type="protein sequence ID" value="SCG72866.1"/>
    <property type="molecule type" value="Genomic_DNA"/>
</dbReference>
<dbReference type="Pfam" id="PF13692">
    <property type="entry name" value="Glyco_trans_1_4"/>
    <property type="match status" value="1"/>
</dbReference>